<reference evidence="2 3" key="1">
    <citation type="submission" date="2017-11" db="EMBL/GenBank/DDBJ databases">
        <authorList>
            <person name="Seth-Smith MB H."/>
        </authorList>
    </citation>
    <scope>NUCLEOTIDE SEQUENCE [LARGE SCALE GENOMIC DNA]</scope>
    <source>
        <strain evidence="2">E</strain>
    </source>
</reference>
<evidence type="ECO:0008006" key="4">
    <source>
        <dbReference type="Google" id="ProtNLM"/>
    </source>
</evidence>
<name>A0AAJ5T3U4_9BURK</name>
<dbReference type="RefSeq" id="WP_122167432.1">
    <property type="nucleotide sequence ID" value="NZ_LR025742.1"/>
</dbReference>
<dbReference type="EMBL" id="LR025742">
    <property type="protein sequence ID" value="VBB11760.1"/>
    <property type="molecule type" value="Genomic_DNA"/>
</dbReference>
<feature type="chain" id="PRO_5042579376" description="DUF2059 domain-containing protein" evidence="1">
    <location>
        <begin position="33"/>
        <end position="244"/>
    </location>
</feature>
<dbReference type="Proteomes" id="UP000268684">
    <property type="component" value="Chromosome I"/>
</dbReference>
<sequence length="244" mass="25266">MSISRSTRAGARIPFVRAALLPLLIATSVAQAAPLTPEQTVDLYIGAFVNGDVSKARAFNDAVRPGYDGKDALDVDVLSSLGESMRKEMAEGLLAPMPPKVSAALRPSAESMAAAYQRALQRSACKTTGASQRPNSAIEGQTVATVEFACRVPDAGPGAKALQVKLGNGRLKNDAARIAAFKAIFSGMAQVLDAAPVTHPVTGKIDVYSLDGGWTTGSPQDVLTPVLDALSDAMPSGSPSDKSQ</sequence>
<feature type="signal peptide" evidence="1">
    <location>
        <begin position="1"/>
        <end position="32"/>
    </location>
</feature>
<keyword evidence="3" id="KW-1185">Reference proteome</keyword>
<protein>
    <recommendedName>
        <fullName evidence="4">DUF2059 domain-containing protein</fullName>
    </recommendedName>
</protein>
<evidence type="ECO:0000256" key="1">
    <source>
        <dbReference type="SAM" id="SignalP"/>
    </source>
</evidence>
<accession>A0AAJ5T3U4</accession>
<gene>
    <name evidence="2" type="ORF">BSTAB16_1899</name>
</gene>
<organism evidence="2 3">
    <name type="scientific">Burkholderia stabilis</name>
    <dbReference type="NCBI Taxonomy" id="95485"/>
    <lineage>
        <taxon>Bacteria</taxon>
        <taxon>Pseudomonadati</taxon>
        <taxon>Pseudomonadota</taxon>
        <taxon>Betaproteobacteria</taxon>
        <taxon>Burkholderiales</taxon>
        <taxon>Burkholderiaceae</taxon>
        <taxon>Burkholderia</taxon>
        <taxon>Burkholderia cepacia complex</taxon>
    </lineage>
</organism>
<keyword evidence="1" id="KW-0732">Signal</keyword>
<evidence type="ECO:0000313" key="3">
    <source>
        <dbReference type="Proteomes" id="UP000268684"/>
    </source>
</evidence>
<proteinExistence type="predicted"/>
<evidence type="ECO:0000313" key="2">
    <source>
        <dbReference type="EMBL" id="VBB11760.1"/>
    </source>
</evidence>
<dbReference type="GeneID" id="71054364"/>
<dbReference type="AlphaFoldDB" id="A0AAJ5T3U4"/>